<organism evidence="3 4">
    <name type="scientific">Colletotrichum sublineola</name>
    <name type="common">Sorghum anthracnose fungus</name>
    <dbReference type="NCBI Taxonomy" id="1173701"/>
    <lineage>
        <taxon>Eukaryota</taxon>
        <taxon>Fungi</taxon>
        <taxon>Dikarya</taxon>
        <taxon>Ascomycota</taxon>
        <taxon>Pezizomycotina</taxon>
        <taxon>Sordariomycetes</taxon>
        <taxon>Hypocreomycetidae</taxon>
        <taxon>Glomerellales</taxon>
        <taxon>Glomerellaceae</taxon>
        <taxon>Colletotrichum</taxon>
        <taxon>Colletotrichum graminicola species complex</taxon>
    </lineage>
</organism>
<dbReference type="AlphaFoldDB" id="A0A066X674"/>
<evidence type="ECO:0000313" key="4">
    <source>
        <dbReference type="Proteomes" id="UP000027238"/>
    </source>
</evidence>
<proteinExistence type="predicted"/>
<dbReference type="PROSITE" id="PS00028">
    <property type="entry name" value="ZINC_FINGER_C2H2_1"/>
    <property type="match status" value="1"/>
</dbReference>
<feature type="domain" description="C2H2-type" evidence="2">
    <location>
        <begin position="11"/>
        <end position="34"/>
    </location>
</feature>
<evidence type="ECO:0000313" key="3">
    <source>
        <dbReference type="EMBL" id="KDN64467.1"/>
    </source>
</evidence>
<feature type="region of interest" description="Disordered" evidence="1">
    <location>
        <begin position="74"/>
        <end position="94"/>
    </location>
</feature>
<keyword evidence="4" id="KW-1185">Reference proteome</keyword>
<name>A0A066X674_COLSU</name>
<dbReference type="HOGENOM" id="CLU_1875314_0_0_1"/>
<dbReference type="Proteomes" id="UP000027238">
    <property type="component" value="Unassembled WGS sequence"/>
</dbReference>
<dbReference type="EMBL" id="JMSE01001129">
    <property type="protein sequence ID" value="KDN64467.1"/>
    <property type="molecule type" value="Genomic_DNA"/>
</dbReference>
<sequence>MPARARGLKSCPKSHCRLLFTSNDAVRGHISNFHGENPERMACGSYTIKKRYYRGKHKKECRQCNPDASVAQTVVPSIERDADSDDASTTGADLRDGEVEQAFENHKMVFNAPIYGVVILNVKGGSVSPSCSGDSN</sequence>
<reference evidence="4" key="1">
    <citation type="journal article" date="2014" name="Genome Announc.">
        <title>Draft genome sequence of Colletotrichum sublineola, a destructive pathogen of cultivated sorghum.</title>
        <authorList>
            <person name="Baroncelli R."/>
            <person name="Sanz-Martin J.M."/>
            <person name="Rech G.E."/>
            <person name="Sukno S.A."/>
            <person name="Thon M.R."/>
        </authorList>
    </citation>
    <scope>NUCLEOTIDE SEQUENCE [LARGE SCALE GENOMIC DNA]</scope>
    <source>
        <strain evidence="4">TX430BB</strain>
    </source>
</reference>
<comment type="caution">
    <text evidence="3">The sequence shown here is derived from an EMBL/GenBank/DDBJ whole genome shotgun (WGS) entry which is preliminary data.</text>
</comment>
<gene>
    <name evidence="3" type="ORF">CSUB01_00424</name>
</gene>
<evidence type="ECO:0000256" key="1">
    <source>
        <dbReference type="SAM" id="MobiDB-lite"/>
    </source>
</evidence>
<protein>
    <recommendedName>
        <fullName evidence="2">C2H2-type domain-containing protein</fullName>
    </recommendedName>
</protein>
<dbReference type="InterPro" id="IPR013087">
    <property type="entry name" value="Znf_C2H2_type"/>
</dbReference>
<accession>A0A066X674</accession>
<evidence type="ECO:0000259" key="2">
    <source>
        <dbReference type="PROSITE" id="PS00028"/>
    </source>
</evidence>